<dbReference type="Proteomes" id="UP000724874">
    <property type="component" value="Unassembled WGS sequence"/>
</dbReference>
<comment type="caution">
    <text evidence="1">The sequence shown here is derived from an EMBL/GenBank/DDBJ whole genome shotgun (WGS) entry which is preliminary data.</text>
</comment>
<proteinExistence type="predicted"/>
<sequence>MKYFQLEFKQVSIRTQGQDTLNAQTKPAHTHDTDEELKMSGSFNGWIANSCSSRPSIDEGIGSSGTRQRFPRLPLLNLHHPSSPPPDDNLILFEYGKLLPESVIIRALLAVEAYYQQTSTIMTSQIGQSNTVPITQDAPPNIAPESLNVGNANPSLEKTLQQWNIPSCCAQEKEGVSFSEPK</sequence>
<evidence type="ECO:0000313" key="1">
    <source>
        <dbReference type="EMBL" id="KAF8880696.1"/>
    </source>
</evidence>
<reference evidence="1" key="1">
    <citation type="submission" date="2020-11" db="EMBL/GenBank/DDBJ databases">
        <authorList>
            <consortium name="DOE Joint Genome Institute"/>
            <person name="Ahrendt S."/>
            <person name="Riley R."/>
            <person name="Andreopoulos W."/>
            <person name="LaButti K."/>
            <person name="Pangilinan J."/>
            <person name="Ruiz-duenas F.J."/>
            <person name="Barrasa J.M."/>
            <person name="Sanchez-Garcia M."/>
            <person name="Camarero S."/>
            <person name="Miyauchi S."/>
            <person name="Serrano A."/>
            <person name="Linde D."/>
            <person name="Babiker R."/>
            <person name="Drula E."/>
            <person name="Ayuso-Fernandez I."/>
            <person name="Pacheco R."/>
            <person name="Padilla G."/>
            <person name="Ferreira P."/>
            <person name="Barriuso J."/>
            <person name="Kellner H."/>
            <person name="Castanera R."/>
            <person name="Alfaro M."/>
            <person name="Ramirez L."/>
            <person name="Pisabarro A.G."/>
            <person name="Kuo A."/>
            <person name="Tritt A."/>
            <person name="Lipzen A."/>
            <person name="He G."/>
            <person name="Yan M."/>
            <person name="Ng V."/>
            <person name="Cullen D."/>
            <person name="Martin F."/>
            <person name="Rosso M.-N."/>
            <person name="Henrissat B."/>
            <person name="Hibbett D."/>
            <person name="Martinez A.T."/>
            <person name="Grigoriev I.V."/>
        </authorList>
    </citation>
    <scope>NUCLEOTIDE SEQUENCE</scope>
    <source>
        <strain evidence="1">AH 44721</strain>
    </source>
</reference>
<dbReference type="EMBL" id="JADNYJ010000138">
    <property type="protein sequence ID" value="KAF8880696.1"/>
    <property type="molecule type" value="Genomic_DNA"/>
</dbReference>
<gene>
    <name evidence="1" type="ORF">CPB84DRAFT_1751355</name>
</gene>
<organism evidence="1 2">
    <name type="scientific">Gymnopilus junonius</name>
    <name type="common">Spectacular rustgill mushroom</name>
    <name type="synonym">Gymnopilus spectabilis subsp. junonius</name>
    <dbReference type="NCBI Taxonomy" id="109634"/>
    <lineage>
        <taxon>Eukaryota</taxon>
        <taxon>Fungi</taxon>
        <taxon>Dikarya</taxon>
        <taxon>Basidiomycota</taxon>
        <taxon>Agaricomycotina</taxon>
        <taxon>Agaricomycetes</taxon>
        <taxon>Agaricomycetidae</taxon>
        <taxon>Agaricales</taxon>
        <taxon>Agaricineae</taxon>
        <taxon>Hymenogastraceae</taxon>
        <taxon>Gymnopilus</taxon>
    </lineage>
</organism>
<accession>A0A9P5NBR7</accession>
<protein>
    <submittedName>
        <fullName evidence="1">Uncharacterized protein</fullName>
    </submittedName>
</protein>
<evidence type="ECO:0000313" key="2">
    <source>
        <dbReference type="Proteomes" id="UP000724874"/>
    </source>
</evidence>
<name>A0A9P5NBR7_GYMJU</name>
<dbReference type="AlphaFoldDB" id="A0A9P5NBR7"/>
<keyword evidence="2" id="KW-1185">Reference proteome</keyword>